<dbReference type="EMBL" id="CAID01000008">
    <property type="protein sequence ID" value="CEG01449.1"/>
    <property type="molecule type" value="Genomic_DNA"/>
</dbReference>
<dbReference type="GO" id="GO:0000175">
    <property type="term" value="F:3'-5'-RNA exonuclease activity"/>
    <property type="evidence" value="ECO:0007669"/>
    <property type="project" value="TreeGrafter"/>
</dbReference>
<dbReference type="InterPro" id="IPR050410">
    <property type="entry name" value="CCR4/nocturin_mRNA_transcr"/>
</dbReference>
<dbReference type="InterPro" id="IPR036691">
    <property type="entry name" value="Endo/exonu/phosph_ase_sf"/>
</dbReference>
<evidence type="ECO:0000313" key="2">
    <source>
        <dbReference type="EMBL" id="CEG01449.1"/>
    </source>
</evidence>
<keyword evidence="2" id="KW-0255">Endonuclease</keyword>
<keyword evidence="3" id="KW-0378">Hydrolase</keyword>
<feature type="domain" description="Endonuclease/exonuclease/phosphatase" evidence="1">
    <location>
        <begin position="14"/>
        <end position="345"/>
    </location>
</feature>
<dbReference type="InterPro" id="IPR005135">
    <property type="entry name" value="Endo/exonuclease/phosphatase"/>
</dbReference>
<dbReference type="Proteomes" id="UP000195557">
    <property type="component" value="Unassembled WGS sequence"/>
</dbReference>
<dbReference type="PANTHER" id="PTHR12121">
    <property type="entry name" value="CARBON CATABOLITE REPRESSOR PROTEIN 4"/>
    <property type="match status" value="1"/>
</dbReference>
<dbReference type="Pfam" id="PF03372">
    <property type="entry name" value="Exo_endo_phos"/>
    <property type="match status" value="1"/>
</dbReference>
<evidence type="ECO:0000259" key="1">
    <source>
        <dbReference type="Pfam" id="PF03372"/>
    </source>
</evidence>
<organism evidence="2 4">
    <name type="scientific">Ostreococcus tauri</name>
    <name type="common">Marine green alga</name>
    <dbReference type="NCBI Taxonomy" id="70448"/>
    <lineage>
        <taxon>Eukaryota</taxon>
        <taxon>Viridiplantae</taxon>
        <taxon>Chlorophyta</taxon>
        <taxon>Mamiellophyceae</taxon>
        <taxon>Mamiellales</taxon>
        <taxon>Bathycoccaceae</taxon>
        <taxon>Ostreococcus</taxon>
    </lineage>
</organism>
<dbReference type="STRING" id="70448.A0A090M8K0"/>
<reference evidence="3" key="3">
    <citation type="submission" date="2017-04" db="EMBL/GenBank/DDBJ databases">
        <title>Population genomics of picophytoplankton unveils novel chromosome hypervariability.</title>
        <authorList>
            <consortium name="DOE Joint Genome Institute"/>
            <person name="Blanc-Mathieu R."/>
            <person name="Krasovec M."/>
            <person name="Hebrard M."/>
            <person name="Yau S."/>
            <person name="Desgranges E."/>
            <person name="Martin J."/>
            <person name="Schackwitz W."/>
            <person name="Kuo A."/>
            <person name="Salin G."/>
            <person name="Donnadieu C."/>
            <person name="Desdevises Y."/>
            <person name="Sanchez-Ferandin S."/>
            <person name="Moreau H."/>
            <person name="Rivals E."/>
            <person name="Grigoriev I.V."/>
            <person name="Grimsley N."/>
            <person name="Eyre-Walker A."/>
            <person name="Piganeau G."/>
        </authorList>
    </citation>
    <scope>NUCLEOTIDE SEQUENCE [LARGE SCALE GENOMIC DNA]</scope>
    <source>
        <strain evidence="3">RCC 1115</strain>
    </source>
</reference>
<evidence type="ECO:0000313" key="4">
    <source>
        <dbReference type="Proteomes" id="UP000009170"/>
    </source>
</evidence>
<reference evidence="2 4" key="1">
    <citation type="journal article" date="2006" name="Proc. Natl. Acad. Sci. U.S.A.">
        <title>Genome analysis of the smallest free-living eukaryote Ostreococcus tauri unveils many unique features.</title>
        <authorList>
            <person name="Derelle E."/>
            <person name="Ferraz C."/>
            <person name="Rombauts S."/>
            <person name="Rouze P."/>
            <person name="Worden A.Z."/>
            <person name="Robbens S."/>
            <person name="Partensky F."/>
            <person name="Degroeve S."/>
            <person name="Echeynie S."/>
            <person name="Cooke R."/>
            <person name="Saeys Y."/>
            <person name="Wuyts J."/>
            <person name="Jabbari K."/>
            <person name="Bowler C."/>
            <person name="Panaud O."/>
            <person name="Piegu B."/>
            <person name="Ball S.G."/>
            <person name="Ral J.-P."/>
            <person name="Bouget F.-Y."/>
            <person name="Piganeau G."/>
            <person name="De Baets B."/>
            <person name="Picard A."/>
            <person name="Delseny M."/>
            <person name="Demaille J."/>
            <person name="Van de Peer Y."/>
            <person name="Moreau H."/>
        </authorList>
    </citation>
    <scope>NUCLEOTIDE SEQUENCE [LARGE SCALE GENOMIC DNA]</scope>
    <source>
        <strain evidence="2 4">OTTH0595</strain>
    </source>
</reference>
<dbReference type="GO" id="GO:0004519">
    <property type="term" value="F:endonuclease activity"/>
    <property type="evidence" value="ECO:0007669"/>
    <property type="project" value="UniProtKB-KW"/>
</dbReference>
<dbReference type="AlphaFoldDB" id="A0A090M8K0"/>
<proteinExistence type="predicted"/>
<name>A0A090M8K0_OSTTA</name>
<dbReference type="SUPFAM" id="SSF56219">
    <property type="entry name" value="DNase I-like"/>
    <property type="match status" value="1"/>
</dbReference>
<keyword evidence="3" id="KW-0269">Exonuclease</keyword>
<reference evidence="2" key="2">
    <citation type="journal article" date="2014" name="BMC Genomics">
        <title>An improved genome of the model marine alga Ostreococcus tauri unfolds by assessing Illumina de novo assemblies.</title>
        <authorList>
            <person name="Blanc-Mathieu R."/>
            <person name="Verhelst B."/>
            <person name="Derelle E."/>
            <person name="Rombauts S."/>
            <person name="Bouget F.Y."/>
            <person name="Carre I."/>
            <person name="Chateau A."/>
            <person name="Eyre-Walker A."/>
            <person name="Grimsley N."/>
            <person name="Moreau H."/>
            <person name="Piegu B."/>
            <person name="Rivals E."/>
            <person name="Schackwitz W."/>
            <person name="Van de Peer Y."/>
            <person name="Piganeau G."/>
        </authorList>
    </citation>
    <scope>NUCLEOTIDE SEQUENCE</scope>
    <source>
        <strain evidence="2">RCC4221</strain>
    </source>
</reference>
<dbReference type="Proteomes" id="UP000009170">
    <property type="component" value="Unassembled WGS sequence"/>
</dbReference>
<dbReference type="Gene3D" id="3.60.10.10">
    <property type="entry name" value="Endonuclease/exonuclease/phosphatase"/>
    <property type="match status" value="1"/>
</dbReference>
<dbReference type="EMBL" id="KZ155780">
    <property type="protein sequence ID" value="OUS46930.1"/>
    <property type="molecule type" value="Genomic_DNA"/>
</dbReference>
<dbReference type="OrthoDB" id="2866996at2759"/>
<keyword evidence="3" id="KW-0540">Nuclease</keyword>
<accession>A0A454XNF0</accession>
<dbReference type="InParanoid" id="A0A090M8K0"/>
<evidence type="ECO:0000313" key="3">
    <source>
        <dbReference type="EMBL" id="OUS46930.1"/>
    </source>
</evidence>
<protein>
    <submittedName>
        <fullName evidence="2">Endonuclease/exonuclease/phosphatase</fullName>
    </submittedName>
</protein>
<dbReference type="PANTHER" id="PTHR12121:SF101">
    <property type="entry name" value="ENDONUCLEASE_EXONUCLEASE_PHOSPHATASE DOMAIN-CONTAINING PROTEIN"/>
    <property type="match status" value="1"/>
</dbReference>
<accession>A0A1Y5IBF4</accession>
<accession>A0A090M8K0</accession>
<sequence length="355" mass="39313">MATSDGTGATARVVTYNVLSSHLADPGYFTHCDPDDLRAETRLERVMAKLDAECAGRAVIGLQEVSMSWAGPLHAYFAKKGYTFILSLYGKPFNNYMGVGLAVPTDAYELVRSDISRLSDTVKFPRVKPKEANFGPLTPVYNLLVKTPVGLWRKLTDYRPPMTEWDTARNRFNSILHATLKCKKSDVSFGVATYHMPCMFRTAADRRVMVIHAGMAAQYALNHSEGLPTVLMGDFNLKPGDPGHVLITTGELDTSIDEYPVMPEGYIGSPFNVKPQKKMESAYARVNGAEPNFTNNARIKDDEPFIDTLDYIFVTDDVEVLDVLDLPHRDEVKGPFPAATEPSDHIMLAATVLVK</sequence>
<keyword evidence="4" id="KW-1185">Reference proteome</keyword>
<gene>
    <name evidence="3" type="ORF">BE221DRAFT_73118</name>
    <name evidence="2" type="ORF">OT_ostta08g01760</name>
</gene>